<dbReference type="OrthoDB" id="9801834at2"/>
<evidence type="ECO:0000256" key="4">
    <source>
        <dbReference type="RuleBase" id="RU003560"/>
    </source>
</evidence>
<sequence length="444" mass="48145">MSTTAELQAKHAKYVLTPWVAQGGLSAPVIVRGDGRYVFDSDGNKYLDLGSGLIAVNLGHNHPKVVRAIQEQAQTLAYAAPSLFNDKRAELAEELVSISPWKTEGARTFFTTTGAESNDDAVRIARAITGRQKILTAYRSFHGSTGTAIALTGEDRRWHGEPGGPGIMRFWAPYPYRSPFYASTPEEETSRAIENLERVLMHEDPRRVAAILIEPVVGSNGVIVYPDGYLPALRALTEKHGILLICDEVMTGFGRTGSAFGSTRFDVVPDMITFAKGVTSAYLPLGGVMIRESLAKTFDARALPSGHTYSGHPMCVAAGLAAVRAYKEEKLFDRAREVEGWLRSGLTALAEKHRIVGDVRGVGAFFALEMVKDRATKEPLVPWHGEGGLGVMKTFYAELRKRGVYTFGKFNVAMIAPPLTVTKDELDAGLGAVDAALSALESTL</sequence>
<dbReference type="InterPro" id="IPR005814">
    <property type="entry name" value="Aminotrans_3"/>
</dbReference>
<dbReference type="InterPro" id="IPR015424">
    <property type="entry name" value="PyrdxlP-dep_Trfase"/>
</dbReference>
<dbReference type="InterPro" id="IPR015422">
    <property type="entry name" value="PyrdxlP-dep_Trfase_small"/>
</dbReference>
<reference evidence="5 6" key="1">
    <citation type="submission" date="2015-08" db="EMBL/GenBank/DDBJ databases">
        <authorList>
            <person name="Babu N.S."/>
            <person name="Beckwith C.J."/>
            <person name="Beseler K.G."/>
            <person name="Brison A."/>
            <person name="Carone J.V."/>
            <person name="Caskin T.P."/>
            <person name="Diamond M."/>
            <person name="Durham M.E."/>
            <person name="Foxe J.M."/>
            <person name="Go M."/>
            <person name="Henderson B.A."/>
            <person name="Jones I.B."/>
            <person name="McGettigan J.A."/>
            <person name="Micheletti S.J."/>
            <person name="Nasrallah M.E."/>
            <person name="Ortiz D."/>
            <person name="Piller C.R."/>
            <person name="Privatt S.R."/>
            <person name="Schneider S.L."/>
            <person name="Sharp S."/>
            <person name="Smith T.C."/>
            <person name="Stanton J.D."/>
            <person name="Ullery H.E."/>
            <person name="Wilson R.J."/>
            <person name="Serrano M.G."/>
            <person name="Buck G."/>
            <person name="Lee V."/>
            <person name="Wang Y."/>
            <person name="Carvalho R."/>
            <person name="Voegtly L."/>
            <person name="Shi R."/>
            <person name="Duckworth R."/>
            <person name="Johnson A."/>
            <person name="Loviza R."/>
            <person name="Walstead R."/>
            <person name="Shah Z."/>
            <person name="Kiflezghi M."/>
            <person name="Wade K."/>
            <person name="Ball S.L."/>
            <person name="Bradley K.W."/>
            <person name="Asai D.J."/>
            <person name="Bowman C.A."/>
            <person name="Russell D.A."/>
            <person name="Pope W.H."/>
            <person name="Jacobs-Sera D."/>
            <person name="Hendrix R.W."/>
            <person name="Hatfull G.F."/>
        </authorList>
    </citation>
    <scope>NUCLEOTIDE SEQUENCE [LARGE SCALE GENOMIC DNA]</scope>
    <source>
        <strain evidence="5 6">DSM 27648</strain>
    </source>
</reference>
<evidence type="ECO:0000313" key="5">
    <source>
        <dbReference type="EMBL" id="AKU99570.1"/>
    </source>
</evidence>
<keyword evidence="5" id="KW-0670">Pyruvate</keyword>
<evidence type="ECO:0000256" key="2">
    <source>
        <dbReference type="ARBA" id="ARBA00008954"/>
    </source>
</evidence>
<dbReference type="SUPFAM" id="SSF53383">
    <property type="entry name" value="PLP-dependent transferases"/>
    <property type="match status" value="1"/>
</dbReference>
<dbReference type="AlphaFoldDB" id="A0A0K1Q1A7"/>
<dbReference type="PROSITE" id="PS00600">
    <property type="entry name" value="AA_TRANSFER_CLASS_3"/>
    <property type="match status" value="1"/>
</dbReference>
<dbReference type="EMBL" id="CP012333">
    <property type="protein sequence ID" value="AKU99570.1"/>
    <property type="molecule type" value="Genomic_DNA"/>
</dbReference>
<evidence type="ECO:0000256" key="3">
    <source>
        <dbReference type="ARBA" id="ARBA00022898"/>
    </source>
</evidence>
<gene>
    <name evidence="5" type="ORF">AKJ09_06234</name>
</gene>
<dbReference type="PANTHER" id="PTHR43094">
    <property type="entry name" value="AMINOTRANSFERASE"/>
    <property type="match status" value="1"/>
</dbReference>
<name>A0A0K1Q1A7_9BACT</name>
<dbReference type="RefSeq" id="WP_146651007.1">
    <property type="nucleotide sequence ID" value="NZ_CP012333.1"/>
</dbReference>
<accession>A0A0K1Q1A7</accession>
<dbReference type="InterPro" id="IPR049704">
    <property type="entry name" value="Aminotrans_3_PPA_site"/>
</dbReference>
<dbReference type="GO" id="GO:0005829">
    <property type="term" value="C:cytosol"/>
    <property type="evidence" value="ECO:0007669"/>
    <property type="project" value="TreeGrafter"/>
</dbReference>
<comment type="similarity">
    <text evidence="2 4">Belongs to the class-III pyridoxal-phosphate-dependent aminotransferase family.</text>
</comment>
<dbReference type="GO" id="GO:0008483">
    <property type="term" value="F:transaminase activity"/>
    <property type="evidence" value="ECO:0007669"/>
    <property type="project" value="UniProtKB-KW"/>
</dbReference>
<protein>
    <submittedName>
        <fullName evidence="5">Omega-amino acid--pyruvate aminotransferase</fullName>
    </submittedName>
</protein>
<dbReference type="Gene3D" id="3.40.640.10">
    <property type="entry name" value="Type I PLP-dependent aspartate aminotransferase-like (Major domain)"/>
    <property type="match status" value="1"/>
</dbReference>
<comment type="cofactor">
    <cofactor evidence="1">
        <name>pyridoxal 5'-phosphate</name>
        <dbReference type="ChEBI" id="CHEBI:597326"/>
    </cofactor>
</comment>
<dbReference type="InterPro" id="IPR015421">
    <property type="entry name" value="PyrdxlP-dep_Trfase_major"/>
</dbReference>
<dbReference type="STRING" id="1391654.AKJ09_06234"/>
<dbReference type="NCBIfam" id="NF004718">
    <property type="entry name" value="PRK06062.1"/>
    <property type="match status" value="1"/>
</dbReference>
<keyword evidence="6" id="KW-1185">Reference proteome</keyword>
<dbReference type="PIRSF" id="PIRSF000521">
    <property type="entry name" value="Transaminase_4ab_Lys_Orn"/>
    <property type="match status" value="1"/>
</dbReference>
<dbReference type="KEGG" id="llu:AKJ09_06234"/>
<dbReference type="Pfam" id="PF00202">
    <property type="entry name" value="Aminotran_3"/>
    <property type="match status" value="1"/>
</dbReference>
<evidence type="ECO:0000256" key="1">
    <source>
        <dbReference type="ARBA" id="ARBA00001933"/>
    </source>
</evidence>
<keyword evidence="5" id="KW-0808">Transferase</keyword>
<evidence type="ECO:0000313" key="6">
    <source>
        <dbReference type="Proteomes" id="UP000064967"/>
    </source>
</evidence>
<dbReference type="CDD" id="cd00610">
    <property type="entry name" value="OAT_like"/>
    <property type="match status" value="1"/>
</dbReference>
<dbReference type="PATRIC" id="fig|1391654.3.peg.6319"/>
<proteinExistence type="inferred from homology"/>
<keyword evidence="5" id="KW-0032">Aminotransferase</keyword>
<dbReference type="Proteomes" id="UP000064967">
    <property type="component" value="Chromosome"/>
</dbReference>
<dbReference type="PANTHER" id="PTHR43094:SF1">
    <property type="entry name" value="AMINOTRANSFERASE CLASS-III"/>
    <property type="match status" value="1"/>
</dbReference>
<organism evidence="5 6">
    <name type="scientific">Labilithrix luteola</name>
    <dbReference type="NCBI Taxonomy" id="1391654"/>
    <lineage>
        <taxon>Bacteria</taxon>
        <taxon>Pseudomonadati</taxon>
        <taxon>Myxococcota</taxon>
        <taxon>Polyangia</taxon>
        <taxon>Polyangiales</taxon>
        <taxon>Labilitrichaceae</taxon>
        <taxon>Labilithrix</taxon>
    </lineage>
</organism>
<keyword evidence="3 4" id="KW-0663">Pyridoxal phosphate</keyword>
<dbReference type="Gene3D" id="3.90.1150.10">
    <property type="entry name" value="Aspartate Aminotransferase, domain 1"/>
    <property type="match status" value="1"/>
</dbReference>
<dbReference type="GO" id="GO:0030170">
    <property type="term" value="F:pyridoxal phosphate binding"/>
    <property type="evidence" value="ECO:0007669"/>
    <property type="project" value="InterPro"/>
</dbReference>